<evidence type="ECO:0000256" key="2">
    <source>
        <dbReference type="SAM" id="MobiDB-lite"/>
    </source>
</evidence>
<gene>
    <name evidence="3" type="primary">106084098</name>
</gene>
<keyword evidence="4" id="KW-1185">Reference proteome</keyword>
<reference evidence="3" key="1">
    <citation type="submission" date="2020-05" db="UniProtKB">
        <authorList>
            <consortium name="EnsemblMetazoa"/>
        </authorList>
    </citation>
    <scope>IDENTIFICATION</scope>
    <source>
        <strain evidence="3">USDA</strain>
    </source>
</reference>
<dbReference type="GO" id="GO:0005929">
    <property type="term" value="C:cilium"/>
    <property type="evidence" value="ECO:0007669"/>
    <property type="project" value="TreeGrafter"/>
</dbReference>
<dbReference type="Proteomes" id="UP000095300">
    <property type="component" value="Unassembled WGS sequence"/>
</dbReference>
<feature type="compositionally biased region" description="Gly residues" evidence="2">
    <location>
        <begin position="182"/>
        <end position="191"/>
    </location>
</feature>
<evidence type="ECO:0000313" key="3">
    <source>
        <dbReference type="EnsemblMetazoa" id="SCAU015820-PA"/>
    </source>
</evidence>
<feature type="coiled-coil region" evidence="1">
    <location>
        <begin position="273"/>
        <end position="330"/>
    </location>
</feature>
<feature type="region of interest" description="Disordered" evidence="2">
    <location>
        <begin position="169"/>
        <end position="197"/>
    </location>
</feature>
<dbReference type="EnsemblMetazoa" id="SCAU015820-RA">
    <property type="protein sequence ID" value="SCAU015820-PA"/>
    <property type="gene ID" value="SCAU015820"/>
</dbReference>
<name>A0A1I8QC80_STOCA</name>
<sequence>MMGCNSSMDTNSVLNEPLGGAGAVSGLNLPPSQWPLTQTNHAEVVCEFVRLDETIGKLEGACPGPRLATCEAWIEHLQTRRNELLGLDTVQLKSPNAGNGTTAPVTAFDQPPTVLPSHIMDDNHREMYIDGFTAEQALPYNNNNAVAIRASGGDNSIGQQPSNGFLPLPAKRMSSQGAAASNGGGGGGGGSVVTAGNGNMGKGDGGAIGNGVPRLFPSNNLVTKTPSQDLVNLALNLGVVVDLNKASTHEDFFAQLSESALHLMGLRCYTEILEHTKVRLKTLMESYAELNELYVHHDGIIAFISGGTYMSRLEERLDSQLEVARDVRDKLGSTLEQWRICGLLLRACANSATQSLKQWRKVKTIINPKEKIETALACRKDLQASLVSLECAQLSLPHVEIKYTSNRQILAVKHCNTYMITDIANMARYEHTSKVFIAYESNVSKASTWLYETFNKTLRPDFERAEERVKDLAKTLRDHREEIFTFARK</sequence>
<dbReference type="OrthoDB" id="6432391at2759"/>
<protein>
    <submittedName>
        <fullName evidence="3">Uncharacterized protein</fullName>
    </submittedName>
</protein>
<dbReference type="PANTHER" id="PTHR21974">
    <property type="entry name" value="RE15880P"/>
    <property type="match status" value="1"/>
</dbReference>
<evidence type="ECO:0000313" key="4">
    <source>
        <dbReference type="Proteomes" id="UP000095300"/>
    </source>
</evidence>
<dbReference type="PANTHER" id="PTHR21974:SF2">
    <property type="entry name" value="RE15880P"/>
    <property type="match status" value="1"/>
</dbReference>
<organism evidence="3 4">
    <name type="scientific">Stomoxys calcitrans</name>
    <name type="common">Stable fly</name>
    <name type="synonym">Conops calcitrans</name>
    <dbReference type="NCBI Taxonomy" id="35570"/>
    <lineage>
        <taxon>Eukaryota</taxon>
        <taxon>Metazoa</taxon>
        <taxon>Ecdysozoa</taxon>
        <taxon>Arthropoda</taxon>
        <taxon>Hexapoda</taxon>
        <taxon>Insecta</taxon>
        <taxon>Pterygota</taxon>
        <taxon>Neoptera</taxon>
        <taxon>Endopterygota</taxon>
        <taxon>Diptera</taxon>
        <taxon>Brachycera</taxon>
        <taxon>Muscomorpha</taxon>
        <taxon>Muscoidea</taxon>
        <taxon>Muscidae</taxon>
        <taxon>Stomoxys</taxon>
    </lineage>
</organism>
<accession>A0A1I8QC80</accession>
<dbReference type="KEGG" id="scac:106084098"/>
<dbReference type="AlphaFoldDB" id="A0A1I8QC80"/>
<dbReference type="VEuPathDB" id="VectorBase:SCAU015820"/>
<evidence type="ECO:0000256" key="1">
    <source>
        <dbReference type="SAM" id="Coils"/>
    </source>
</evidence>
<keyword evidence="1" id="KW-0175">Coiled coil</keyword>
<proteinExistence type="predicted"/>